<dbReference type="EMBL" id="JBHUMA010000007">
    <property type="protein sequence ID" value="MFD2599921.1"/>
    <property type="molecule type" value="Genomic_DNA"/>
</dbReference>
<sequence>MQAKVFWIFMWSALSMLMSTKQSFAQDLYRAQSSAQLEMIRLQDSLREVYVQDSIRHRFATDYSALIYDNPYRENFLADRFRDLPNQVPDKWLVWEEHLRDAVSIDTVAGIERPHRPVWVLITALVLLLCVGLIRFAFPAEFHIIIDAYYRERLLQQISKEDSMATSWPYVFLYAVFSLALGLFIVVYMSGFRDVGFLTFANYLKASGLIAVLFILKILLVRFISIVFGLERLVREYITVVYLVYFNSMLFLLPFLLFIILSPASYFNIILILFIISISIMFIYRVFRTVLNIFGQTQFSISYLIIYLCTLEIAPILLLIRALGH</sequence>
<dbReference type="Proteomes" id="UP001597393">
    <property type="component" value="Unassembled WGS sequence"/>
</dbReference>
<keyword evidence="1" id="KW-0472">Membrane</keyword>
<feature type="signal peptide" evidence="2">
    <location>
        <begin position="1"/>
        <end position="25"/>
    </location>
</feature>
<dbReference type="Pfam" id="PF14093">
    <property type="entry name" value="DUF4271"/>
    <property type="match status" value="1"/>
</dbReference>
<feature type="transmembrane region" description="Helical" evidence="1">
    <location>
        <begin position="266"/>
        <end position="287"/>
    </location>
</feature>
<dbReference type="RefSeq" id="WP_380870062.1">
    <property type="nucleotide sequence ID" value="NZ_JBHUMA010000007.1"/>
</dbReference>
<evidence type="ECO:0000256" key="2">
    <source>
        <dbReference type="SAM" id="SignalP"/>
    </source>
</evidence>
<feature type="chain" id="PRO_5047187844" evidence="2">
    <location>
        <begin position="26"/>
        <end position="325"/>
    </location>
</feature>
<reference evidence="4" key="1">
    <citation type="journal article" date="2019" name="Int. J. Syst. Evol. Microbiol.">
        <title>The Global Catalogue of Microorganisms (GCM) 10K type strain sequencing project: providing services to taxonomists for standard genome sequencing and annotation.</title>
        <authorList>
            <consortium name="The Broad Institute Genomics Platform"/>
            <consortium name="The Broad Institute Genome Sequencing Center for Infectious Disease"/>
            <person name="Wu L."/>
            <person name="Ma J."/>
        </authorList>
    </citation>
    <scope>NUCLEOTIDE SEQUENCE [LARGE SCALE GENOMIC DNA]</scope>
    <source>
        <strain evidence="4">KCTC 42248</strain>
    </source>
</reference>
<name>A0ABW5NMF5_9SPHI</name>
<protein>
    <submittedName>
        <fullName evidence="3">DUF4271 domain-containing protein</fullName>
    </submittedName>
</protein>
<keyword evidence="1" id="KW-0812">Transmembrane</keyword>
<keyword evidence="1" id="KW-1133">Transmembrane helix</keyword>
<feature type="transmembrane region" description="Helical" evidence="1">
    <location>
        <begin position="299"/>
        <end position="320"/>
    </location>
</feature>
<comment type="caution">
    <text evidence="3">The sequence shown here is derived from an EMBL/GenBank/DDBJ whole genome shotgun (WGS) entry which is preliminary data.</text>
</comment>
<keyword evidence="4" id="KW-1185">Reference proteome</keyword>
<feature type="transmembrane region" description="Helical" evidence="1">
    <location>
        <begin position="118"/>
        <end position="146"/>
    </location>
</feature>
<feature type="transmembrane region" description="Helical" evidence="1">
    <location>
        <begin position="167"/>
        <end position="189"/>
    </location>
</feature>
<evidence type="ECO:0000256" key="1">
    <source>
        <dbReference type="SAM" id="Phobius"/>
    </source>
</evidence>
<organism evidence="3 4">
    <name type="scientific">Sphingobacterium corticis</name>
    <dbReference type="NCBI Taxonomy" id="1812823"/>
    <lineage>
        <taxon>Bacteria</taxon>
        <taxon>Pseudomonadati</taxon>
        <taxon>Bacteroidota</taxon>
        <taxon>Sphingobacteriia</taxon>
        <taxon>Sphingobacteriales</taxon>
        <taxon>Sphingobacteriaceae</taxon>
        <taxon>Sphingobacterium</taxon>
    </lineage>
</organism>
<accession>A0ABW5NMF5</accession>
<dbReference type="InterPro" id="IPR025367">
    <property type="entry name" value="DUF4271"/>
</dbReference>
<evidence type="ECO:0000313" key="4">
    <source>
        <dbReference type="Proteomes" id="UP001597393"/>
    </source>
</evidence>
<feature type="transmembrane region" description="Helical" evidence="1">
    <location>
        <begin position="237"/>
        <end position="260"/>
    </location>
</feature>
<keyword evidence="2" id="KW-0732">Signal</keyword>
<proteinExistence type="predicted"/>
<gene>
    <name evidence="3" type="ORF">ACFSQ3_13265</name>
</gene>
<feature type="transmembrane region" description="Helical" evidence="1">
    <location>
        <begin position="209"/>
        <end position="230"/>
    </location>
</feature>
<evidence type="ECO:0000313" key="3">
    <source>
        <dbReference type="EMBL" id="MFD2599921.1"/>
    </source>
</evidence>